<feature type="transmembrane region" description="Helical" evidence="1">
    <location>
        <begin position="66"/>
        <end position="84"/>
    </location>
</feature>
<dbReference type="AlphaFoldDB" id="A0A5C6BXI7"/>
<dbReference type="EMBL" id="SJPU01000002">
    <property type="protein sequence ID" value="TWU16685.1"/>
    <property type="molecule type" value="Genomic_DNA"/>
</dbReference>
<reference evidence="3 4" key="1">
    <citation type="journal article" date="2020" name="Antonie Van Leeuwenhoek">
        <title>Rhodopirellula heiligendammensis sp. nov., Rhodopirellula pilleata sp. nov., and Rhodopirellula solitaria sp. nov. isolated from natural or artificial marine surfaces in Northern Germany and California, USA, and emended description of the genus Rhodopirellula.</title>
        <authorList>
            <person name="Kallscheuer N."/>
            <person name="Wiegand S."/>
            <person name="Jogler M."/>
            <person name="Boedeker C."/>
            <person name="Peeters S.H."/>
            <person name="Rast P."/>
            <person name="Heuer A."/>
            <person name="Jetten M.S.M."/>
            <person name="Rohde M."/>
            <person name="Jogler C."/>
        </authorList>
    </citation>
    <scope>NUCLEOTIDE SEQUENCE [LARGE SCALE GENOMIC DNA]</scope>
    <source>
        <strain evidence="3 4">Poly21</strain>
    </source>
</reference>
<keyword evidence="1" id="KW-0812">Transmembrane</keyword>
<dbReference type="InterPro" id="IPR005135">
    <property type="entry name" value="Endo/exonuclease/phosphatase"/>
</dbReference>
<evidence type="ECO:0000259" key="2">
    <source>
        <dbReference type="Pfam" id="PF03372"/>
    </source>
</evidence>
<keyword evidence="3" id="KW-0540">Nuclease</keyword>
<dbReference type="Pfam" id="PF03372">
    <property type="entry name" value="Exo_endo_phos"/>
    <property type="match status" value="1"/>
</dbReference>
<evidence type="ECO:0000256" key="1">
    <source>
        <dbReference type="SAM" id="Phobius"/>
    </source>
</evidence>
<keyword evidence="4" id="KW-1185">Reference proteome</keyword>
<evidence type="ECO:0000313" key="4">
    <source>
        <dbReference type="Proteomes" id="UP000319908"/>
    </source>
</evidence>
<feature type="transmembrane region" description="Helical" evidence="1">
    <location>
        <begin position="7"/>
        <end position="29"/>
    </location>
</feature>
<keyword evidence="3" id="KW-0378">Hydrolase</keyword>
<keyword evidence="1" id="KW-0472">Membrane</keyword>
<organism evidence="3 4">
    <name type="scientific">Allorhodopirellula heiligendammensis</name>
    <dbReference type="NCBI Taxonomy" id="2714739"/>
    <lineage>
        <taxon>Bacteria</taxon>
        <taxon>Pseudomonadati</taxon>
        <taxon>Planctomycetota</taxon>
        <taxon>Planctomycetia</taxon>
        <taxon>Pirellulales</taxon>
        <taxon>Pirellulaceae</taxon>
        <taxon>Allorhodopirellula</taxon>
    </lineage>
</organism>
<feature type="domain" description="Endonuclease/exonuclease/phosphatase" evidence="2">
    <location>
        <begin position="100"/>
        <end position="304"/>
    </location>
</feature>
<proteinExistence type="predicted"/>
<protein>
    <submittedName>
        <fullName evidence="3">Endonuclease/Exonuclease/phosphatase family protein</fullName>
    </submittedName>
</protein>
<dbReference type="InterPro" id="IPR036691">
    <property type="entry name" value="Endo/exonu/phosph_ase_sf"/>
</dbReference>
<dbReference type="OrthoDB" id="9796594at2"/>
<dbReference type="RefSeq" id="WP_146408280.1">
    <property type="nucleotide sequence ID" value="NZ_SJPU01000002.1"/>
</dbReference>
<gene>
    <name evidence="3" type="ORF">Poly21_38900</name>
</gene>
<name>A0A5C6BXI7_9BACT</name>
<dbReference type="Gene3D" id="3.60.10.10">
    <property type="entry name" value="Endonuclease/exonuclease/phosphatase"/>
    <property type="match status" value="1"/>
</dbReference>
<accession>A0A5C6BXI7</accession>
<dbReference type="GO" id="GO:0004519">
    <property type="term" value="F:endonuclease activity"/>
    <property type="evidence" value="ECO:0007669"/>
    <property type="project" value="UniProtKB-KW"/>
</dbReference>
<sequence>MNNVIKIAGSFEAVLAVVLSIATAASLFARYHWIFDTVANFRVQGLIAVMVLGGLALLLRDWWTFALAAALMLANLSMINFGSMDHAASATGCRPLRIVTTNVLTSNERHDDIIDELRLLDADVIVVIELSTKLAARLRESFQDSHPYQTIHEQDIGNFGIGILSRLPLRSARALPLAGCPLSLEVTVDDCCIIATHPVPPVGDIHFDNRNRQLKKLAAYVRPELGRPRRTVVVGDLNLTPWNANFTDLLRSAGLRRAAPRWDFRPTWYARPAFPLGLRIDHVLISDDLVCTGFQIGSDCGSDHRSVCVTLHSRAR</sequence>
<dbReference type="SUPFAM" id="SSF56219">
    <property type="entry name" value="DNase I-like"/>
    <property type="match status" value="1"/>
</dbReference>
<keyword evidence="3" id="KW-0255">Endonuclease</keyword>
<keyword evidence="1" id="KW-1133">Transmembrane helix</keyword>
<comment type="caution">
    <text evidence="3">The sequence shown here is derived from an EMBL/GenBank/DDBJ whole genome shotgun (WGS) entry which is preliminary data.</text>
</comment>
<evidence type="ECO:0000313" key="3">
    <source>
        <dbReference type="EMBL" id="TWU16685.1"/>
    </source>
</evidence>
<dbReference type="Proteomes" id="UP000319908">
    <property type="component" value="Unassembled WGS sequence"/>
</dbReference>